<keyword evidence="1" id="KW-0677">Repeat</keyword>
<evidence type="ECO:0000256" key="2">
    <source>
        <dbReference type="ARBA" id="ARBA00023043"/>
    </source>
</evidence>
<evidence type="ECO:0008006" key="7">
    <source>
        <dbReference type="Google" id="ProtNLM"/>
    </source>
</evidence>
<accession>A0AAV2R0W8</accession>
<feature type="non-terminal residue" evidence="5">
    <location>
        <position position="228"/>
    </location>
</feature>
<dbReference type="SMART" id="SM00248">
    <property type="entry name" value="ANK"/>
    <property type="match status" value="5"/>
</dbReference>
<evidence type="ECO:0000256" key="1">
    <source>
        <dbReference type="ARBA" id="ARBA00022737"/>
    </source>
</evidence>
<feature type="signal peptide" evidence="4">
    <location>
        <begin position="1"/>
        <end position="19"/>
    </location>
</feature>
<dbReference type="Pfam" id="PF13637">
    <property type="entry name" value="Ank_4"/>
    <property type="match status" value="1"/>
</dbReference>
<dbReference type="AlphaFoldDB" id="A0AAV2R0W8"/>
<gene>
    <name evidence="5" type="ORF">MNOR_LOCUS19520</name>
</gene>
<name>A0AAV2R0W8_MEGNR</name>
<keyword evidence="6" id="KW-1185">Reference proteome</keyword>
<dbReference type="InterPro" id="IPR036770">
    <property type="entry name" value="Ankyrin_rpt-contain_sf"/>
</dbReference>
<dbReference type="Gene3D" id="1.25.40.20">
    <property type="entry name" value="Ankyrin repeat-containing domain"/>
    <property type="match status" value="2"/>
</dbReference>
<feature type="repeat" description="ANK" evidence="3">
    <location>
        <begin position="95"/>
        <end position="127"/>
    </location>
</feature>
<dbReference type="Pfam" id="PF12796">
    <property type="entry name" value="Ank_2"/>
    <property type="match status" value="1"/>
</dbReference>
<evidence type="ECO:0000256" key="3">
    <source>
        <dbReference type="PROSITE-ProRule" id="PRU00023"/>
    </source>
</evidence>
<feature type="repeat" description="ANK" evidence="3">
    <location>
        <begin position="161"/>
        <end position="193"/>
    </location>
</feature>
<dbReference type="PRINTS" id="PR01415">
    <property type="entry name" value="ANKYRIN"/>
</dbReference>
<evidence type="ECO:0000313" key="5">
    <source>
        <dbReference type="EMBL" id="CAL4110969.1"/>
    </source>
</evidence>
<keyword evidence="2 3" id="KW-0040">ANK repeat</keyword>
<comment type="caution">
    <text evidence="5">The sequence shown here is derived from an EMBL/GenBank/DDBJ whole genome shotgun (WGS) entry which is preliminary data.</text>
</comment>
<sequence length="228" mass="24479">MAIFYITIAFSFLLQRGTSQLATHVNAGQYTGLHSAAWRGDLGLIREMVQAGTPVDIQSATGATPLYAAVRNGKFEAMELLVKLGADVDKRETTFNGTALIQAAASGQDLAIITLLDLGADINAKNIYGNTALHMAAQEGQARAVQVLIDHYADIHARDYNGNSPLHDAAWAGRSNAVEVLLKAGASPFKLDAQGTTPLVDAEQRSKLNRDYDGTIRLLKAAMRQKND</sequence>
<protein>
    <recommendedName>
        <fullName evidence="7">Ankyrin repeat domain-containing protein</fullName>
    </recommendedName>
</protein>
<dbReference type="PANTHER" id="PTHR24171">
    <property type="entry name" value="ANKYRIN REPEAT DOMAIN-CONTAINING PROTEIN 39-RELATED"/>
    <property type="match status" value="1"/>
</dbReference>
<evidence type="ECO:0000256" key="4">
    <source>
        <dbReference type="SAM" id="SignalP"/>
    </source>
</evidence>
<reference evidence="5 6" key="1">
    <citation type="submission" date="2024-05" db="EMBL/GenBank/DDBJ databases">
        <authorList>
            <person name="Wallberg A."/>
        </authorList>
    </citation>
    <scope>NUCLEOTIDE SEQUENCE [LARGE SCALE GENOMIC DNA]</scope>
</reference>
<dbReference type="InterPro" id="IPR002110">
    <property type="entry name" value="Ankyrin_rpt"/>
</dbReference>
<evidence type="ECO:0000313" key="6">
    <source>
        <dbReference type="Proteomes" id="UP001497623"/>
    </source>
</evidence>
<feature type="repeat" description="ANK" evidence="3">
    <location>
        <begin position="28"/>
        <end position="60"/>
    </location>
</feature>
<dbReference type="SUPFAM" id="SSF48403">
    <property type="entry name" value="Ankyrin repeat"/>
    <property type="match status" value="1"/>
</dbReference>
<keyword evidence="4" id="KW-0732">Signal</keyword>
<feature type="repeat" description="ANK" evidence="3">
    <location>
        <begin position="61"/>
        <end position="93"/>
    </location>
</feature>
<feature type="chain" id="PRO_5043976984" description="Ankyrin repeat domain-containing protein" evidence="4">
    <location>
        <begin position="20"/>
        <end position="228"/>
    </location>
</feature>
<dbReference type="PROSITE" id="PS50088">
    <property type="entry name" value="ANK_REPEAT"/>
    <property type="match status" value="5"/>
</dbReference>
<proteinExistence type="predicted"/>
<dbReference type="PROSITE" id="PS50297">
    <property type="entry name" value="ANK_REP_REGION"/>
    <property type="match status" value="3"/>
</dbReference>
<dbReference type="PANTHER" id="PTHR24171:SF8">
    <property type="entry name" value="BRCA1-ASSOCIATED RING DOMAIN PROTEIN 1"/>
    <property type="match status" value="1"/>
</dbReference>
<dbReference type="EMBL" id="CAXKWB010014540">
    <property type="protein sequence ID" value="CAL4110969.1"/>
    <property type="molecule type" value="Genomic_DNA"/>
</dbReference>
<dbReference type="Proteomes" id="UP001497623">
    <property type="component" value="Unassembled WGS sequence"/>
</dbReference>
<feature type="repeat" description="ANK" evidence="3">
    <location>
        <begin position="128"/>
        <end position="160"/>
    </location>
</feature>
<organism evidence="5 6">
    <name type="scientific">Meganyctiphanes norvegica</name>
    <name type="common">Northern krill</name>
    <name type="synonym">Thysanopoda norvegica</name>
    <dbReference type="NCBI Taxonomy" id="48144"/>
    <lineage>
        <taxon>Eukaryota</taxon>
        <taxon>Metazoa</taxon>
        <taxon>Ecdysozoa</taxon>
        <taxon>Arthropoda</taxon>
        <taxon>Crustacea</taxon>
        <taxon>Multicrustacea</taxon>
        <taxon>Malacostraca</taxon>
        <taxon>Eumalacostraca</taxon>
        <taxon>Eucarida</taxon>
        <taxon>Euphausiacea</taxon>
        <taxon>Euphausiidae</taxon>
        <taxon>Meganyctiphanes</taxon>
    </lineage>
</organism>